<organism evidence="3 4">
    <name type="scientific">Hyaloscypha variabilis (strain UAMH 11265 / GT02V1 / F)</name>
    <name type="common">Meliniomyces variabilis</name>
    <dbReference type="NCBI Taxonomy" id="1149755"/>
    <lineage>
        <taxon>Eukaryota</taxon>
        <taxon>Fungi</taxon>
        <taxon>Dikarya</taxon>
        <taxon>Ascomycota</taxon>
        <taxon>Pezizomycotina</taxon>
        <taxon>Leotiomycetes</taxon>
        <taxon>Helotiales</taxon>
        <taxon>Hyaloscyphaceae</taxon>
        <taxon>Hyaloscypha</taxon>
        <taxon>Hyaloscypha variabilis</taxon>
    </lineage>
</organism>
<dbReference type="InterPro" id="IPR054539">
    <property type="entry name" value="Beta-prop_PDH"/>
</dbReference>
<dbReference type="InterPro" id="IPR011041">
    <property type="entry name" value="Quinoprot_gluc/sorb_DH_b-prop"/>
</dbReference>
<feature type="non-terminal residue" evidence="3">
    <location>
        <position position="423"/>
    </location>
</feature>
<keyword evidence="1" id="KW-0732">Signal</keyword>
<name>A0A2J6RL69_HYAVF</name>
<evidence type="ECO:0000256" key="1">
    <source>
        <dbReference type="SAM" id="SignalP"/>
    </source>
</evidence>
<dbReference type="InterPro" id="IPR011042">
    <property type="entry name" value="6-blade_b-propeller_TolB-like"/>
</dbReference>
<dbReference type="Gene3D" id="2.120.10.30">
    <property type="entry name" value="TolB, C-terminal domain"/>
    <property type="match status" value="1"/>
</dbReference>
<dbReference type="SUPFAM" id="SSF50952">
    <property type="entry name" value="Soluble quinoprotein glucose dehydrogenase"/>
    <property type="match status" value="1"/>
</dbReference>
<dbReference type="OrthoDB" id="507128at2759"/>
<evidence type="ECO:0000313" key="3">
    <source>
        <dbReference type="EMBL" id="PMD39268.1"/>
    </source>
</evidence>
<feature type="signal peptide" evidence="1">
    <location>
        <begin position="1"/>
        <end position="19"/>
    </location>
</feature>
<dbReference type="Pfam" id="PF22807">
    <property type="entry name" value="TrAA12"/>
    <property type="match status" value="1"/>
</dbReference>
<evidence type="ECO:0000259" key="2">
    <source>
        <dbReference type="Pfam" id="PF22807"/>
    </source>
</evidence>
<feature type="domain" description="Pyrroloquinoline quinone-dependent pyranose dehydrogenase beta-propeller" evidence="2">
    <location>
        <begin position="37"/>
        <end position="422"/>
    </location>
</feature>
<evidence type="ECO:0000313" key="4">
    <source>
        <dbReference type="Proteomes" id="UP000235786"/>
    </source>
</evidence>
<keyword evidence="4" id="KW-1185">Reference proteome</keyword>
<sequence>MILLSNSLAIMALLGFASAVPELKKRACPATTPQVKPVMASGYTATVVAKGLKTPREMVFDPLGNMLVVNQGGGGVSRITWTDNGGLDVCSASITQIINDATLNHGLEITQDGKTIFVSSVASVFAYDYDPATGKVGTKKAVITGMNIPGPYHLTRTLRIPKSHPDILFVQRGSDGNIDTTAVQASSGKSQLRIFNISSILTTPVAYASSGTLLGMGLRNSVGWAQHPITNHIWSVENSADDIKKGGKDVHTNNPAEELNFHGLFNDSTNPLIGANYGYPACFSTWDATTLGNTVGVQTTIDASVGNPTDADCLKRTAPKLVFPAHTAPVDIKFKKDGSEAFITFHGSWDRNPPDGYRLSVVQFKDGMPVEPSTSQTAAVNIMYNANNAACPNSCFRPAGLAWDSKDRLYMSSDSTGEIFIIG</sequence>
<feature type="chain" id="PRO_5014372586" evidence="1">
    <location>
        <begin position="20"/>
        <end position="423"/>
    </location>
</feature>
<dbReference type="Proteomes" id="UP000235786">
    <property type="component" value="Unassembled WGS sequence"/>
</dbReference>
<dbReference type="EMBL" id="KZ613947">
    <property type="protein sequence ID" value="PMD39268.1"/>
    <property type="molecule type" value="Genomic_DNA"/>
</dbReference>
<dbReference type="STRING" id="1149755.A0A2J6RL69"/>
<accession>A0A2J6RL69</accession>
<gene>
    <name evidence="3" type="ORF">L207DRAFT_462082</name>
</gene>
<protein>
    <submittedName>
        <fullName evidence="3">Soluble quino protein glucose dehydrogenase</fullName>
    </submittedName>
</protein>
<dbReference type="AlphaFoldDB" id="A0A2J6RL69"/>
<reference evidence="3 4" key="1">
    <citation type="submission" date="2016-04" db="EMBL/GenBank/DDBJ databases">
        <title>A degradative enzymes factory behind the ericoid mycorrhizal symbiosis.</title>
        <authorList>
            <consortium name="DOE Joint Genome Institute"/>
            <person name="Martino E."/>
            <person name="Morin E."/>
            <person name="Grelet G."/>
            <person name="Kuo A."/>
            <person name="Kohler A."/>
            <person name="Daghino S."/>
            <person name="Barry K."/>
            <person name="Choi C."/>
            <person name="Cichocki N."/>
            <person name="Clum A."/>
            <person name="Copeland A."/>
            <person name="Hainaut M."/>
            <person name="Haridas S."/>
            <person name="Labutti K."/>
            <person name="Lindquist E."/>
            <person name="Lipzen A."/>
            <person name="Khouja H.-R."/>
            <person name="Murat C."/>
            <person name="Ohm R."/>
            <person name="Olson A."/>
            <person name="Spatafora J."/>
            <person name="Veneault-Fourrey C."/>
            <person name="Henrissat B."/>
            <person name="Grigoriev I."/>
            <person name="Martin F."/>
            <person name="Perotto S."/>
        </authorList>
    </citation>
    <scope>NUCLEOTIDE SEQUENCE [LARGE SCALE GENOMIC DNA]</scope>
    <source>
        <strain evidence="3 4">F</strain>
    </source>
</reference>
<proteinExistence type="predicted"/>